<protein>
    <recommendedName>
        <fullName evidence="10">ABC transporter domain-containing protein</fullName>
    </recommendedName>
</protein>
<dbReference type="OrthoDB" id="6512918at2759"/>
<keyword evidence="3 9" id="KW-0812">Transmembrane</keyword>
<feature type="transmembrane region" description="Helical" evidence="9">
    <location>
        <begin position="371"/>
        <end position="388"/>
    </location>
</feature>
<dbReference type="PROSITE" id="PS00211">
    <property type="entry name" value="ABC_TRANSPORTER_1"/>
    <property type="match status" value="1"/>
</dbReference>
<dbReference type="Gene3D" id="3.40.50.300">
    <property type="entry name" value="P-loop containing nucleotide triphosphate hydrolases"/>
    <property type="match status" value="2"/>
</dbReference>
<evidence type="ECO:0000256" key="7">
    <source>
        <dbReference type="ARBA" id="ARBA00022989"/>
    </source>
</evidence>
<feature type="transmembrane region" description="Helical" evidence="9">
    <location>
        <begin position="1162"/>
        <end position="1181"/>
    </location>
</feature>
<dbReference type="FunFam" id="3.40.50.300:FF:000298">
    <property type="entry name" value="ATP-binding cassette sub-family A member 12"/>
    <property type="match status" value="1"/>
</dbReference>
<dbReference type="EMBL" id="RQTK01000066">
    <property type="protein sequence ID" value="RUS89090.1"/>
    <property type="molecule type" value="Genomic_DNA"/>
</dbReference>
<evidence type="ECO:0000256" key="3">
    <source>
        <dbReference type="ARBA" id="ARBA00022692"/>
    </source>
</evidence>
<keyword evidence="4" id="KW-0677">Repeat</keyword>
<dbReference type="InterPro" id="IPR017871">
    <property type="entry name" value="ABC_transporter-like_CS"/>
</dbReference>
<dbReference type="PROSITE" id="PS50893">
    <property type="entry name" value="ABC_TRANSPORTER_2"/>
    <property type="match status" value="2"/>
</dbReference>
<feature type="transmembrane region" description="Helical" evidence="9">
    <location>
        <begin position="258"/>
        <end position="279"/>
    </location>
</feature>
<evidence type="ECO:0000259" key="10">
    <source>
        <dbReference type="PROSITE" id="PS50893"/>
    </source>
</evidence>
<evidence type="ECO:0000256" key="5">
    <source>
        <dbReference type="ARBA" id="ARBA00022741"/>
    </source>
</evidence>
<dbReference type="InterPro" id="IPR013525">
    <property type="entry name" value="ABC2_TM"/>
</dbReference>
<evidence type="ECO:0000256" key="2">
    <source>
        <dbReference type="ARBA" id="ARBA00022448"/>
    </source>
</evidence>
<comment type="subcellular location">
    <subcellularLocation>
        <location evidence="1">Membrane</location>
        <topology evidence="1">Multi-pass membrane protein</topology>
    </subcellularLocation>
</comment>
<dbReference type="InterPro" id="IPR056264">
    <property type="entry name" value="R2_ABCA1-4-like"/>
</dbReference>
<dbReference type="InterPro" id="IPR003593">
    <property type="entry name" value="AAA+_ATPase"/>
</dbReference>
<feature type="domain" description="ABC transporter" evidence="10">
    <location>
        <begin position="1346"/>
        <end position="1591"/>
    </location>
</feature>
<dbReference type="GO" id="GO:0140359">
    <property type="term" value="F:ABC-type transporter activity"/>
    <property type="evidence" value="ECO:0007669"/>
    <property type="project" value="InterPro"/>
</dbReference>
<feature type="transmembrane region" description="Helical" evidence="9">
    <location>
        <begin position="443"/>
        <end position="466"/>
    </location>
</feature>
<dbReference type="PANTHER" id="PTHR19229">
    <property type="entry name" value="ATP-BINDING CASSETTE TRANSPORTER SUBFAMILY A ABCA"/>
    <property type="match status" value="1"/>
</dbReference>
<organism evidence="11 12">
    <name type="scientific">Elysia chlorotica</name>
    <name type="common">Eastern emerald elysia</name>
    <name type="synonym">Sea slug</name>
    <dbReference type="NCBI Taxonomy" id="188477"/>
    <lineage>
        <taxon>Eukaryota</taxon>
        <taxon>Metazoa</taxon>
        <taxon>Spiralia</taxon>
        <taxon>Lophotrochozoa</taxon>
        <taxon>Mollusca</taxon>
        <taxon>Gastropoda</taxon>
        <taxon>Heterobranchia</taxon>
        <taxon>Euthyneura</taxon>
        <taxon>Panpulmonata</taxon>
        <taxon>Sacoglossa</taxon>
        <taxon>Placobranchoidea</taxon>
        <taxon>Plakobranchidae</taxon>
        <taxon>Elysia</taxon>
    </lineage>
</organism>
<feature type="domain" description="ABC transporter" evidence="10">
    <location>
        <begin position="524"/>
        <end position="757"/>
    </location>
</feature>
<evidence type="ECO:0000256" key="1">
    <source>
        <dbReference type="ARBA" id="ARBA00004141"/>
    </source>
</evidence>
<evidence type="ECO:0000313" key="11">
    <source>
        <dbReference type="EMBL" id="RUS89090.1"/>
    </source>
</evidence>
<feature type="transmembrane region" description="Helical" evidence="9">
    <location>
        <begin position="342"/>
        <end position="364"/>
    </location>
</feature>
<feature type="transmembrane region" description="Helical" evidence="9">
    <location>
        <begin position="1193"/>
        <end position="1217"/>
    </location>
</feature>
<reference evidence="11 12" key="1">
    <citation type="submission" date="2019-01" db="EMBL/GenBank/DDBJ databases">
        <title>A draft genome assembly of the solar-powered sea slug Elysia chlorotica.</title>
        <authorList>
            <person name="Cai H."/>
            <person name="Li Q."/>
            <person name="Fang X."/>
            <person name="Li J."/>
            <person name="Curtis N.E."/>
            <person name="Altenburger A."/>
            <person name="Shibata T."/>
            <person name="Feng M."/>
            <person name="Maeda T."/>
            <person name="Schwartz J.A."/>
            <person name="Shigenobu S."/>
            <person name="Lundholm N."/>
            <person name="Nishiyama T."/>
            <person name="Yang H."/>
            <person name="Hasebe M."/>
            <person name="Li S."/>
            <person name="Pierce S.K."/>
            <person name="Wang J."/>
        </authorList>
    </citation>
    <scope>NUCLEOTIDE SEQUENCE [LARGE SCALE GENOMIC DNA]</scope>
    <source>
        <strain evidence="11">EC2010</strain>
        <tissue evidence="11">Whole organism of an adult</tissue>
    </source>
</reference>
<sequence length="1724" mass="194166">MGGAFLKFRLLLWKNFLIQKRKPIATAFELGLPTLFALILMVLRLRVTSVPHPNITEWRPCPYNYLEPKLYPLVLAYAPQNNATDRIMARAASKLHLSKAPFSTEADLVKAAMPRGANQSNPYLGGVIFQSGFTDKAGTLQPEKNVVYKIRLSYSPRVIYNPSKKLSFTSDVSWSTNFMFPPNQQIGPREDNTTCNGNPGYRREGFLAIQDAVDDAILQEFLTGNSLTQYKSTHKVLQRHPYPPYRKDNYVLVLQQQFPIIIMLSFVVIVLGIVRDIVLEKERRLKESMKMMGISNWLHWMAWFTKHFLFLLLSVAVMTLFYCVKIDQKKGGVIAETNPFILFLYLMCFAVATITFCFATSVFFAKANTGAALSGILFFCMYLPYFFLEQRYTTLSQKAKLFACLDFQVAMAFGGKLLGMFEGVGSGIQLSTISSHVSVDDNFSMMIVLVMLLFDSFIHCLVAWYVEAVFPGEYGMPQPWYFPVLPSYWGFSHSKSSSLSLGQGIGVGQDPNLFEKEPNEPAGIQIRNLRKVYGKGEKAKVAVAGMTLNMYEGQITALLGHNGAGKTTTMSMLTGFYPPSGGTALVNGFDIQQEIGQVRASLGLCPQHDVLFDNLTVEEHLIFFGLLKGVPGSEVVSQCEEMLRDTELLPKLKARSKTLSGGMKRKLSVCIALIGNSKIVFLDEPSSGLDPNARRSIWTVLQKNRAGRTMVLSTHFMDEADLLGDRIAIMADGVVKCCGSSLFLKKKYGAGYHMVVVKESGCDVRQVSTVVESHIPGAELESNVGAELSYILPQSQVRHFQALFTELEARQAQLGISSFGASVTTMEEKTIKIVFCLSSNSFFLCLFMFWYSSNFDIVSLPFNSGSEPRMRKNSGAKLHFQQFRAMLVKRMLHTLRNKLVTLSQLVVPLFYTIMGIVVIKTLPSFTAMPALRLTSSQFKSNFIPFSANSTHPLTLQAAKFYSSQFSGSSEAVDVHLRPGMDKNTSAYDYLKVVGKEGIANYNLRYLLAADFGGTEKSLTAVAYFNNQAYHSIAISLASLYNGLLQLFTNSTAYSIETINHPLPQTVHDKINNQGLGKDPTGFTMGFNLTFGMAFLASSFVLFLVRERSIKAKHIQFVSGVHPVNFWLSTLVWDLVNYMVPCLIVVVVFFIFSIDPFTKDLHWLYMILLFVLYGWAMLPYMYLFSFAFTVPSTAYVWITMFNIITGVAFMLVVIIFSIPQIGLVDTSIVLEWLFMALFPNFSLAQGTFEFYQNQQNLEICEEVDLLCPFFKMINTTNPCCIGFCGEFCLYHNKNFLGWRKNGIGRMLFFLAIQGVVLWVVMAVVEMGVIQKYLFEVDEPPTLFRPLVRDGATGVQEDEDVAREKDRINNLVEDGQFRYDPKSLSTGVYHCIYTYVSVLFHTSSLISLRPKNPTWQRLTYLKKFKFNFEFPQARKRLGYCPQFDALIGQLTGRETLTLFARLRGIYEEDISANVEMLMDKLLLSKFADRQCQTYSGGNKRKLSTAIALIGDPDVVFLDEPTTGMDPVARRMLWEVLASVRDSGKTLVLTSHSMEECEALCTRLAIMVNGQFRCLGSPQHLKTKFGEGYTITTKVAYPEDGSTPDLGPLREFMSSTFSDCVLTDVHENMLHYHIKDTRLTWAQVFGEMERAQASFNLEDYLVSQTSLEQVFISFARMSREDVSPLLASESALRQRCCFCCCLPRRNDAENVNDPEFERLLIQNDPLV</sequence>
<dbReference type="GO" id="GO:0005524">
    <property type="term" value="F:ATP binding"/>
    <property type="evidence" value="ECO:0007669"/>
    <property type="project" value="UniProtKB-KW"/>
</dbReference>
<keyword evidence="6" id="KW-0067">ATP-binding</keyword>
<keyword evidence="8 9" id="KW-0472">Membrane</keyword>
<dbReference type="GO" id="GO:0016020">
    <property type="term" value="C:membrane"/>
    <property type="evidence" value="ECO:0007669"/>
    <property type="project" value="UniProtKB-SubCell"/>
</dbReference>
<dbReference type="STRING" id="188477.A0A3S1BUK1"/>
<evidence type="ECO:0000256" key="9">
    <source>
        <dbReference type="SAM" id="Phobius"/>
    </source>
</evidence>
<feature type="transmembrane region" description="Helical" evidence="9">
    <location>
        <begin position="1306"/>
        <end position="1328"/>
    </location>
</feature>
<dbReference type="GO" id="GO:0005319">
    <property type="term" value="F:lipid transporter activity"/>
    <property type="evidence" value="ECO:0007669"/>
    <property type="project" value="TreeGrafter"/>
</dbReference>
<evidence type="ECO:0000313" key="12">
    <source>
        <dbReference type="Proteomes" id="UP000271974"/>
    </source>
</evidence>
<dbReference type="InterPro" id="IPR026082">
    <property type="entry name" value="ABCA"/>
</dbReference>
<proteinExistence type="predicted"/>
<feature type="transmembrane region" description="Helical" evidence="9">
    <location>
        <begin position="300"/>
        <end position="322"/>
    </location>
</feature>
<dbReference type="Pfam" id="PF12698">
    <property type="entry name" value="ABC2_membrane_3"/>
    <property type="match status" value="2"/>
</dbReference>
<gene>
    <name evidence="11" type="ORF">EGW08_003153</name>
</gene>
<keyword evidence="7 9" id="KW-1133">Transmembrane helix</keyword>
<feature type="transmembrane region" description="Helical" evidence="9">
    <location>
        <begin position="1085"/>
        <end position="1105"/>
    </location>
</feature>
<feature type="transmembrane region" description="Helical" evidence="9">
    <location>
        <begin position="1125"/>
        <end position="1150"/>
    </location>
</feature>
<dbReference type="Pfam" id="PF23321">
    <property type="entry name" value="R1_ABCA1"/>
    <property type="match status" value="1"/>
</dbReference>
<dbReference type="GO" id="GO:0016887">
    <property type="term" value="F:ATP hydrolysis activity"/>
    <property type="evidence" value="ECO:0007669"/>
    <property type="project" value="InterPro"/>
</dbReference>
<dbReference type="SUPFAM" id="SSF52540">
    <property type="entry name" value="P-loop containing nucleoside triphosphate hydrolases"/>
    <property type="match status" value="2"/>
</dbReference>
<dbReference type="Proteomes" id="UP000271974">
    <property type="component" value="Unassembled WGS sequence"/>
</dbReference>
<name>A0A3S1BUK1_ELYCH</name>
<dbReference type="CDD" id="cd03263">
    <property type="entry name" value="ABC_subfamily_A"/>
    <property type="match status" value="2"/>
</dbReference>
<dbReference type="InterPro" id="IPR027417">
    <property type="entry name" value="P-loop_NTPase"/>
</dbReference>
<dbReference type="PANTHER" id="PTHR19229:SF250">
    <property type="entry name" value="ABC TRANSPORTER DOMAIN-CONTAINING PROTEIN-RELATED"/>
    <property type="match status" value="1"/>
</dbReference>
<dbReference type="SMART" id="SM00382">
    <property type="entry name" value="AAA"/>
    <property type="match status" value="1"/>
</dbReference>
<evidence type="ECO:0000256" key="8">
    <source>
        <dbReference type="ARBA" id="ARBA00023136"/>
    </source>
</evidence>
<evidence type="ECO:0000256" key="6">
    <source>
        <dbReference type="ARBA" id="ARBA00022840"/>
    </source>
</evidence>
<feature type="transmembrane region" description="Helical" evidence="9">
    <location>
        <begin position="899"/>
        <end position="919"/>
    </location>
</feature>
<keyword evidence="12" id="KW-1185">Reference proteome</keyword>
<dbReference type="Pfam" id="PF00005">
    <property type="entry name" value="ABC_tran"/>
    <property type="match status" value="2"/>
</dbReference>
<evidence type="ECO:0000256" key="4">
    <source>
        <dbReference type="ARBA" id="ARBA00022737"/>
    </source>
</evidence>
<keyword evidence="5" id="KW-0547">Nucleotide-binding</keyword>
<keyword evidence="2" id="KW-0813">Transport</keyword>
<accession>A0A3S1BUK1</accession>
<comment type="caution">
    <text evidence="11">The sequence shown here is derived from an EMBL/GenBank/DDBJ whole genome shotgun (WGS) entry which is preliminary data.</text>
</comment>
<dbReference type="InterPro" id="IPR003439">
    <property type="entry name" value="ABC_transporter-like_ATP-bd"/>
</dbReference>
<feature type="transmembrane region" description="Helical" evidence="9">
    <location>
        <begin position="833"/>
        <end position="851"/>
    </location>
</feature>